<dbReference type="Pfam" id="PF12867">
    <property type="entry name" value="DinB_2"/>
    <property type="match status" value="1"/>
</dbReference>
<dbReference type="InterPro" id="IPR034660">
    <property type="entry name" value="DinB/YfiT-like"/>
</dbReference>
<keyword evidence="3" id="KW-1185">Reference proteome</keyword>
<sequence>MRVTELKTEEYGSFYKTYLDALGDAELFNILTNQLLNFPQFLDSIPDDKLNYAYAEGKWTVSEVLVHIMDTERVMQYRALRFMRGDLTPLPGFDQDIYVPNSNSALRTKEDIIEEYKIIRQSTIALFTNMDKKALGNVGTASNNPMSVAALGFIICGHQKHHRNIIRDRYLNGKT</sequence>
<proteinExistence type="predicted"/>
<feature type="domain" description="DinB-like" evidence="1">
    <location>
        <begin position="37"/>
        <end position="166"/>
    </location>
</feature>
<dbReference type="AlphaFoldDB" id="A0A6I2MJI4"/>
<protein>
    <submittedName>
        <fullName evidence="2">DinB family protein</fullName>
    </submittedName>
</protein>
<reference evidence="2 3" key="1">
    <citation type="submission" date="2019-11" db="EMBL/GenBank/DDBJ databases">
        <title>Maribacter lutea sp. nov., a marine bacterium isolated from intertidal sand.</title>
        <authorList>
            <person name="Liu A."/>
        </authorList>
    </citation>
    <scope>NUCLEOTIDE SEQUENCE [LARGE SCALE GENOMIC DNA]</scope>
    <source>
        <strain evidence="2 3">RZ05</strain>
    </source>
</reference>
<evidence type="ECO:0000259" key="1">
    <source>
        <dbReference type="Pfam" id="PF12867"/>
    </source>
</evidence>
<evidence type="ECO:0000313" key="2">
    <source>
        <dbReference type="EMBL" id="MRX63933.1"/>
    </source>
</evidence>
<dbReference type="OrthoDB" id="9793216at2"/>
<dbReference type="RefSeq" id="WP_154365268.1">
    <property type="nucleotide sequence ID" value="NZ_WKJH01000004.1"/>
</dbReference>
<name>A0A6I2MJI4_9FLAO</name>
<dbReference type="InterPro" id="IPR024775">
    <property type="entry name" value="DinB-like"/>
</dbReference>
<comment type="caution">
    <text evidence="2">The sequence shown here is derived from an EMBL/GenBank/DDBJ whole genome shotgun (WGS) entry which is preliminary data.</text>
</comment>
<dbReference type="Proteomes" id="UP000443153">
    <property type="component" value="Unassembled WGS sequence"/>
</dbReference>
<dbReference type="EMBL" id="WKJH01000004">
    <property type="protein sequence ID" value="MRX63933.1"/>
    <property type="molecule type" value="Genomic_DNA"/>
</dbReference>
<dbReference type="Gene3D" id="1.20.120.450">
    <property type="entry name" value="dinb family like domain"/>
    <property type="match status" value="1"/>
</dbReference>
<gene>
    <name evidence="2" type="ORF">GJ691_07100</name>
</gene>
<evidence type="ECO:0000313" key="3">
    <source>
        <dbReference type="Proteomes" id="UP000443153"/>
    </source>
</evidence>
<accession>A0A6I2MJI4</accession>
<organism evidence="2 3">
    <name type="scientific">Maribacter luteus</name>
    <dbReference type="NCBI Taxonomy" id="2594478"/>
    <lineage>
        <taxon>Bacteria</taxon>
        <taxon>Pseudomonadati</taxon>
        <taxon>Bacteroidota</taxon>
        <taxon>Flavobacteriia</taxon>
        <taxon>Flavobacteriales</taxon>
        <taxon>Flavobacteriaceae</taxon>
        <taxon>Maribacter</taxon>
    </lineage>
</organism>
<dbReference type="SUPFAM" id="SSF109854">
    <property type="entry name" value="DinB/YfiT-like putative metalloenzymes"/>
    <property type="match status" value="1"/>
</dbReference>